<comment type="caution">
    <text evidence="7">The sequence shown here is derived from an EMBL/GenBank/DDBJ whole genome shotgun (WGS) entry which is preliminary data.</text>
</comment>
<name>A0A9N8YX04_9GLOM</name>
<accession>A0A9N8YX04</accession>
<organism evidence="7 8">
    <name type="scientific">Diversispora eburnea</name>
    <dbReference type="NCBI Taxonomy" id="1213867"/>
    <lineage>
        <taxon>Eukaryota</taxon>
        <taxon>Fungi</taxon>
        <taxon>Fungi incertae sedis</taxon>
        <taxon>Mucoromycota</taxon>
        <taxon>Glomeromycotina</taxon>
        <taxon>Glomeromycetes</taxon>
        <taxon>Diversisporales</taxon>
        <taxon>Diversisporaceae</taxon>
        <taxon>Diversispora</taxon>
    </lineage>
</organism>
<keyword evidence="2" id="KW-0678">Repressor</keyword>
<evidence type="ECO:0000313" key="7">
    <source>
        <dbReference type="EMBL" id="CAG8461326.1"/>
    </source>
</evidence>
<keyword evidence="8" id="KW-1185">Reference proteome</keyword>
<feature type="compositionally biased region" description="Polar residues" evidence="6">
    <location>
        <begin position="38"/>
        <end position="47"/>
    </location>
</feature>
<feature type="compositionally biased region" description="Polar residues" evidence="6">
    <location>
        <begin position="55"/>
        <end position="64"/>
    </location>
</feature>
<dbReference type="InterPro" id="IPR013907">
    <property type="entry name" value="Sds3"/>
</dbReference>
<proteinExistence type="predicted"/>
<dbReference type="GO" id="GO:0005654">
    <property type="term" value="C:nucleoplasm"/>
    <property type="evidence" value="ECO:0007669"/>
    <property type="project" value="UniProtKB-ARBA"/>
</dbReference>
<dbReference type="Pfam" id="PF08598">
    <property type="entry name" value="Sds3"/>
    <property type="match status" value="1"/>
</dbReference>
<sequence length="520" mass="60004">MDKSQEIFKPGSTFTLEKETRNGQIKTSVEEVNGNGIKESNGTTIHNRSAEKSDSPLSLSTPNDSSEMSSLSESPSLMQDDLKPKAVAGITSEDETSVILDTTENNRKSKKRRWDDRGQIDEEDEGNPAVRSKLEEPTECNNQTEVLKTIEVDFVQLREQLYREQVREHDKDLEDVRKGVHSEQKLRMEEIEKKRSRRLDVIASRKRYQELHCQKQFEEVQCRLRYQFLADSRELRNRMLESFETRKYELIREKNLSGRLEYSEPDRNYLRQQQEQRIIEFAYLQENHEILPPPLESLKQEEIEEDLLLMGITRDDDQILALSSSSSSPRPIISDSNNHPFFSLEDPDVYCSGDQLVYYGQIFKKGDLVLVSDSTSGRYTAKFLIAFDTEAVIQRPDAASGGRRRWKSTNHLNSWIFIDFMISNDSSSLEQQKTKICYARVSSDHQKVDLERENKRSHPNYGVIKDIGSGLDEISNGIKQNFQVFSVPNRDINARKYPLVLNQTESMSSTTPSTSTIIQF</sequence>
<dbReference type="PANTHER" id="PTHR21964">
    <property type="entry name" value="BREAST CANCER METASTASIS-SUPPRESSOR 1"/>
    <property type="match status" value="1"/>
</dbReference>
<evidence type="ECO:0000256" key="6">
    <source>
        <dbReference type="SAM" id="MobiDB-lite"/>
    </source>
</evidence>
<keyword evidence="3" id="KW-0805">Transcription regulation</keyword>
<dbReference type="GO" id="GO:0010468">
    <property type="term" value="P:regulation of gene expression"/>
    <property type="evidence" value="ECO:0007669"/>
    <property type="project" value="UniProtKB-ARBA"/>
</dbReference>
<dbReference type="Proteomes" id="UP000789706">
    <property type="component" value="Unassembled WGS sequence"/>
</dbReference>
<evidence type="ECO:0000313" key="8">
    <source>
        <dbReference type="Proteomes" id="UP000789706"/>
    </source>
</evidence>
<evidence type="ECO:0000256" key="3">
    <source>
        <dbReference type="ARBA" id="ARBA00023015"/>
    </source>
</evidence>
<gene>
    <name evidence="7" type="ORF">DEBURN_LOCUS2693</name>
</gene>
<feature type="region of interest" description="Disordered" evidence="6">
    <location>
        <begin position="1"/>
        <end position="140"/>
    </location>
</feature>
<comment type="subcellular location">
    <subcellularLocation>
        <location evidence="1">Nucleus</location>
    </subcellularLocation>
</comment>
<feature type="compositionally biased region" description="Low complexity" evidence="6">
    <location>
        <begin position="65"/>
        <end position="78"/>
    </location>
</feature>
<reference evidence="7" key="1">
    <citation type="submission" date="2021-06" db="EMBL/GenBank/DDBJ databases">
        <authorList>
            <person name="Kallberg Y."/>
            <person name="Tangrot J."/>
            <person name="Rosling A."/>
        </authorList>
    </citation>
    <scope>NUCLEOTIDE SEQUENCE</scope>
    <source>
        <strain evidence="7">AZ414A</strain>
    </source>
</reference>
<protein>
    <submittedName>
        <fullName evidence="7">9002_t:CDS:1</fullName>
    </submittedName>
</protein>
<evidence type="ECO:0000256" key="4">
    <source>
        <dbReference type="ARBA" id="ARBA00023163"/>
    </source>
</evidence>
<dbReference type="SMART" id="SM01401">
    <property type="entry name" value="Sds3"/>
    <property type="match status" value="1"/>
</dbReference>
<evidence type="ECO:0000256" key="1">
    <source>
        <dbReference type="ARBA" id="ARBA00004123"/>
    </source>
</evidence>
<dbReference type="OrthoDB" id="20886at2759"/>
<evidence type="ECO:0000256" key="2">
    <source>
        <dbReference type="ARBA" id="ARBA00022491"/>
    </source>
</evidence>
<dbReference type="EMBL" id="CAJVPK010000152">
    <property type="protein sequence ID" value="CAG8461326.1"/>
    <property type="molecule type" value="Genomic_DNA"/>
</dbReference>
<dbReference type="AlphaFoldDB" id="A0A9N8YX04"/>
<keyword evidence="5" id="KW-0539">Nucleus</keyword>
<keyword evidence="4" id="KW-0804">Transcription</keyword>
<evidence type="ECO:0000256" key="5">
    <source>
        <dbReference type="ARBA" id="ARBA00023242"/>
    </source>
</evidence>